<accession>A0A059A9M9</accession>
<protein>
    <submittedName>
        <fullName evidence="1">Uncharacterized protein</fullName>
    </submittedName>
</protein>
<reference evidence="1" key="1">
    <citation type="submission" date="2013-07" db="EMBL/GenBank/DDBJ databases">
        <title>The genome of Eucalyptus grandis.</title>
        <authorList>
            <person name="Schmutz J."/>
            <person name="Hayes R."/>
            <person name="Myburg A."/>
            <person name="Tuskan G."/>
            <person name="Grattapaglia D."/>
            <person name="Rokhsar D.S."/>
        </authorList>
    </citation>
    <scope>NUCLEOTIDE SEQUENCE</scope>
    <source>
        <tissue evidence="1">Leaf extractions</tissue>
    </source>
</reference>
<proteinExistence type="predicted"/>
<dbReference type="InParanoid" id="A0A059A9M9"/>
<name>A0A059A9M9_EUCGR</name>
<dbReference type="EMBL" id="KK198762">
    <property type="protein sequence ID" value="KCW50812.1"/>
    <property type="molecule type" value="Genomic_DNA"/>
</dbReference>
<dbReference type="Gramene" id="KCW50812">
    <property type="protein sequence ID" value="KCW50812"/>
    <property type="gene ID" value="EUGRSUZ_J00473"/>
</dbReference>
<evidence type="ECO:0000313" key="1">
    <source>
        <dbReference type="EMBL" id="KCW50812.1"/>
    </source>
</evidence>
<gene>
    <name evidence="1" type="ORF">EUGRSUZ_J00473</name>
</gene>
<organism evidence="1">
    <name type="scientific">Eucalyptus grandis</name>
    <name type="common">Flooded gum</name>
    <dbReference type="NCBI Taxonomy" id="71139"/>
    <lineage>
        <taxon>Eukaryota</taxon>
        <taxon>Viridiplantae</taxon>
        <taxon>Streptophyta</taxon>
        <taxon>Embryophyta</taxon>
        <taxon>Tracheophyta</taxon>
        <taxon>Spermatophyta</taxon>
        <taxon>Magnoliopsida</taxon>
        <taxon>eudicotyledons</taxon>
        <taxon>Gunneridae</taxon>
        <taxon>Pentapetalae</taxon>
        <taxon>rosids</taxon>
        <taxon>malvids</taxon>
        <taxon>Myrtales</taxon>
        <taxon>Myrtaceae</taxon>
        <taxon>Myrtoideae</taxon>
        <taxon>Eucalypteae</taxon>
        <taxon>Eucalyptus</taxon>
    </lineage>
</organism>
<dbReference type="AlphaFoldDB" id="A0A059A9M9"/>
<sequence length="113" mass="12700">MCLELFSWYCSRATQFISTVVLKSLMVMDGISSTCFRKLISRKLCFLGLEFDSRGPKAGCAVKESPEEEPLVLFELEQMVPAPVVRTNRYDFGLFGLRIDPAKSRGDPKDGAR</sequence>